<dbReference type="GO" id="GO:0005737">
    <property type="term" value="C:cytoplasm"/>
    <property type="evidence" value="ECO:0007669"/>
    <property type="project" value="TreeGrafter"/>
</dbReference>
<dbReference type="GO" id="GO:0045905">
    <property type="term" value="P:positive regulation of translational termination"/>
    <property type="evidence" value="ECO:0007669"/>
    <property type="project" value="TreeGrafter"/>
</dbReference>
<protein>
    <recommendedName>
        <fullName evidence="1">JmjC domain-containing protein</fullName>
    </recommendedName>
</protein>
<dbReference type="EMBL" id="CM000606">
    <property type="protein sequence ID" value="EEC50822.1"/>
    <property type="molecule type" value="Genomic_DNA"/>
</dbReference>
<dbReference type="PANTHER" id="PTHR12480:SF6">
    <property type="entry name" value="2-OXOGLUTARATE AND IRON-DEPENDENT OXYGENASE JMJD4"/>
    <property type="match status" value="1"/>
</dbReference>
<dbReference type="InParanoid" id="B7FSM7"/>
<keyword evidence="3" id="KW-1185">Reference proteome</keyword>
<dbReference type="RefSeq" id="XP_002178008.1">
    <property type="nucleotide sequence ID" value="XM_002177972.1"/>
</dbReference>
<reference evidence="2 3" key="1">
    <citation type="journal article" date="2008" name="Nature">
        <title>The Phaeodactylum genome reveals the evolutionary history of diatom genomes.</title>
        <authorList>
            <person name="Bowler C."/>
            <person name="Allen A.E."/>
            <person name="Badger J.H."/>
            <person name="Grimwood J."/>
            <person name="Jabbari K."/>
            <person name="Kuo A."/>
            <person name="Maheswari U."/>
            <person name="Martens C."/>
            <person name="Maumus F."/>
            <person name="Otillar R.P."/>
            <person name="Rayko E."/>
            <person name="Salamov A."/>
            <person name="Vandepoele K."/>
            <person name="Beszteri B."/>
            <person name="Gruber A."/>
            <person name="Heijde M."/>
            <person name="Katinka M."/>
            <person name="Mock T."/>
            <person name="Valentin K."/>
            <person name="Verret F."/>
            <person name="Berges J.A."/>
            <person name="Brownlee C."/>
            <person name="Cadoret J.P."/>
            <person name="Chiovitti A."/>
            <person name="Choi C.J."/>
            <person name="Coesel S."/>
            <person name="De Martino A."/>
            <person name="Detter J.C."/>
            <person name="Durkin C."/>
            <person name="Falciatore A."/>
            <person name="Fournet J."/>
            <person name="Haruta M."/>
            <person name="Huysman M.J."/>
            <person name="Jenkins B.D."/>
            <person name="Jiroutova K."/>
            <person name="Jorgensen R.E."/>
            <person name="Joubert Y."/>
            <person name="Kaplan A."/>
            <person name="Kroger N."/>
            <person name="Kroth P.G."/>
            <person name="La Roche J."/>
            <person name="Lindquist E."/>
            <person name="Lommer M."/>
            <person name="Martin-Jezequel V."/>
            <person name="Lopez P.J."/>
            <person name="Lucas S."/>
            <person name="Mangogna M."/>
            <person name="McGinnis K."/>
            <person name="Medlin L.K."/>
            <person name="Montsant A."/>
            <person name="Oudot-Le Secq M.P."/>
            <person name="Napoli C."/>
            <person name="Obornik M."/>
            <person name="Parker M.S."/>
            <person name="Petit J.L."/>
            <person name="Porcel B.M."/>
            <person name="Poulsen N."/>
            <person name="Robison M."/>
            <person name="Rychlewski L."/>
            <person name="Rynearson T.A."/>
            <person name="Schmutz J."/>
            <person name="Shapiro H."/>
            <person name="Siaut M."/>
            <person name="Stanley M."/>
            <person name="Sussman M.R."/>
            <person name="Taylor A.R."/>
            <person name="Vardi A."/>
            <person name="von Dassow P."/>
            <person name="Vyverman W."/>
            <person name="Willis A."/>
            <person name="Wyrwicz L.S."/>
            <person name="Rokhsar D.S."/>
            <person name="Weissenbach J."/>
            <person name="Armbrust E.V."/>
            <person name="Green B.R."/>
            <person name="Van de Peer Y."/>
            <person name="Grigoriev I.V."/>
        </authorList>
    </citation>
    <scope>NUCLEOTIDE SEQUENCE [LARGE SCALE GENOMIC DNA]</scope>
    <source>
        <strain evidence="2 3">CCAP 1055/1</strain>
    </source>
</reference>
<dbReference type="AlphaFoldDB" id="B7FSM7"/>
<feature type="non-terminal residue" evidence="2">
    <location>
        <position position="418"/>
    </location>
</feature>
<dbReference type="Pfam" id="PF13621">
    <property type="entry name" value="Cupin_8"/>
    <property type="match status" value="1"/>
</dbReference>
<name>B7FSM7_PHATC</name>
<dbReference type="Proteomes" id="UP000000759">
    <property type="component" value="Chromosome 2"/>
</dbReference>
<dbReference type="GeneID" id="7197586"/>
<dbReference type="InterPro" id="IPR003347">
    <property type="entry name" value="JmjC_dom"/>
</dbReference>
<dbReference type="PaxDb" id="2850-Phatr43557"/>
<evidence type="ECO:0000313" key="3">
    <source>
        <dbReference type="Proteomes" id="UP000000759"/>
    </source>
</evidence>
<dbReference type="OrthoDB" id="203487at2759"/>
<dbReference type="Gene3D" id="2.60.120.650">
    <property type="entry name" value="Cupin"/>
    <property type="match status" value="1"/>
</dbReference>
<dbReference type="InterPro" id="IPR041667">
    <property type="entry name" value="Cupin_8"/>
</dbReference>
<dbReference type="KEGG" id="pti:PHATRDRAFT_43557"/>
<feature type="domain" description="JmjC" evidence="1">
    <location>
        <begin position="196"/>
        <end position="349"/>
    </location>
</feature>
<dbReference type="eggNOG" id="KOG2131">
    <property type="taxonomic scope" value="Eukaryota"/>
</dbReference>
<gene>
    <name evidence="2" type="ORF">PHATRDRAFT_43557</name>
</gene>
<dbReference type="SMART" id="SM00558">
    <property type="entry name" value="JmjC"/>
    <property type="match status" value="1"/>
</dbReference>
<evidence type="ECO:0000259" key="1">
    <source>
        <dbReference type="PROSITE" id="PS51184"/>
    </source>
</evidence>
<dbReference type="GO" id="GO:0005634">
    <property type="term" value="C:nucleus"/>
    <property type="evidence" value="ECO:0007669"/>
    <property type="project" value="TreeGrafter"/>
</dbReference>
<dbReference type="GO" id="GO:0016706">
    <property type="term" value="F:2-oxoglutarate-dependent dioxygenase activity"/>
    <property type="evidence" value="ECO:0007669"/>
    <property type="project" value="TreeGrafter"/>
</dbReference>
<organism evidence="2 3">
    <name type="scientific">Phaeodactylum tricornutum (strain CCAP 1055/1)</name>
    <dbReference type="NCBI Taxonomy" id="556484"/>
    <lineage>
        <taxon>Eukaryota</taxon>
        <taxon>Sar</taxon>
        <taxon>Stramenopiles</taxon>
        <taxon>Ochrophyta</taxon>
        <taxon>Bacillariophyta</taxon>
        <taxon>Bacillariophyceae</taxon>
        <taxon>Bacillariophycidae</taxon>
        <taxon>Naviculales</taxon>
        <taxon>Phaeodactylaceae</taxon>
        <taxon>Phaeodactylum</taxon>
    </lineage>
</organism>
<proteinExistence type="predicted"/>
<accession>B7FSM7</accession>
<dbReference type="InterPro" id="IPR050910">
    <property type="entry name" value="JMJD6_ArgDemeth/LysHydrox"/>
</dbReference>
<reference evidence="3" key="2">
    <citation type="submission" date="2008-08" db="EMBL/GenBank/DDBJ databases">
        <authorList>
            <consortium name="Diatom Consortium"/>
            <person name="Grigoriev I."/>
            <person name="Grimwood J."/>
            <person name="Kuo A."/>
            <person name="Otillar R.P."/>
            <person name="Salamov A."/>
            <person name="Detter J.C."/>
            <person name="Lindquist E."/>
            <person name="Shapiro H."/>
            <person name="Lucas S."/>
            <person name="Glavina del Rio T."/>
            <person name="Pitluck S."/>
            <person name="Rokhsar D."/>
            <person name="Bowler C."/>
        </authorList>
    </citation>
    <scope>GENOME REANNOTATION</scope>
    <source>
        <strain evidence="3">CCAP 1055/1</strain>
    </source>
</reference>
<evidence type="ECO:0000313" key="2">
    <source>
        <dbReference type="EMBL" id="EEC50822.1"/>
    </source>
</evidence>
<dbReference type="PROSITE" id="PS51184">
    <property type="entry name" value="JMJC"/>
    <property type="match status" value="1"/>
</dbReference>
<dbReference type="PANTHER" id="PTHR12480">
    <property type="entry name" value="ARGININE DEMETHYLASE AND LYSYL-HYDROXYLASE JMJD"/>
    <property type="match status" value="1"/>
</dbReference>
<dbReference type="SUPFAM" id="SSF51197">
    <property type="entry name" value="Clavaminate synthase-like"/>
    <property type="match status" value="1"/>
</dbReference>
<dbReference type="GO" id="GO:0043565">
    <property type="term" value="F:sequence-specific DNA binding"/>
    <property type="evidence" value="ECO:0007669"/>
    <property type="project" value="TreeGrafter"/>
</dbReference>
<sequence>MVSAVPPSLTDVRRRQIVGRYIHELWTDGGSDLSGLAFPIFDGRLVALGRYVAFQDDDADHAITRKESSPSIDRVQCEDMTYDTFIQTYMYPNRPVVIGGLAENWQAGQEWVQDVGEARIPNIAFLRAQFGSERAPVYEQQTKGFGPTRPQASDSTIAEYCDWWTEQATLASETVAVEKESTLYLKDWKFLAAHPKYNLYEWPHYFRDDWLNQAMGNAYKFVYLGPKGTSTVLHADVLQSFSWSTNVCGKKRWFLIPPEYTYLLYDCFGKKLASHLHADVDDGMKTFFPGLQEARRHAVRVDQEAGETIFVPSKWYHTVENLEDTLSINHNWLNGANIGHSWDRLCIELAEVRPSRLDAGMGSEEIKSTEEICCGNSQIGDDLVLLWHVVTRKVLAVRNIIGASLSNQTISDIDAILP</sequence>
<dbReference type="HOGENOM" id="CLU_596515_0_0_1"/>